<dbReference type="InterPro" id="IPR050971">
    <property type="entry name" value="Cadherin-domain_protein"/>
</dbReference>
<dbReference type="SUPFAM" id="SSF49313">
    <property type="entry name" value="Cadherin-like"/>
    <property type="match status" value="2"/>
</dbReference>
<dbReference type="GO" id="GO:0001736">
    <property type="term" value="P:establishment of planar polarity"/>
    <property type="evidence" value="ECO:0007669"/>
    <property type="project" value="UniProtKB-ARBA"/>
</dbReference>
<evidence type="ECO:0000313" key="13">
    <source>
        <dbReference type="EnsemblMetazoa" id="CPIJ018226-PA"/>
    </source>
</evidence>
<dbReference type="Gene3D" id="2.60.40.60">
    <property type="entry name" value="Cadherins"/>
    <property type="match status" value="2"/>
</dbReference>
<dbReference type="PANTHER" id="PTHR24025">
    <property type="entry name" value="DESMOGLEIN FAMILY MEMBER"/>
    <property type="match status" value="1"/>
</dbReference>
<dbReference type="STRING" id="7176.B0XFP9"/>
<keyword evidence="3" id="KW-0732">Signal</keyword>
<evidence type="ECO:0000256" key="4">
    <source>
        <dbReference type="ARBA" id="ARBA00022737"/>
    </source>
</evidence>
<dbReference type="PROSITE" id="PS50268">
    <property type="entry name" value="CADHERIN_2"/>
    <property type="match status" value="2"/>
</dbReference>
<evidence type="ECO:0000256" key="7">
    <source>
        <dbReference type="ARBA" id="ARBA00022989"/>
    </source>
</evidence>
<dbReference type="InterPro" id="IPR002126">
    <property type="entry name" value="Cadherin-like_dom"/>
</dbReference>
<dbReference type="eggNOG" id="KOG1219">
    <property type="taxonomic scope" value="Eukaryota"/>
</dbReference>
<dbReference type="FunFam" id="2.60.40.60:FF:000033">
    <property type="entry name" value="FAT atypical cadherin 1"/>
    <property type="match status" value="1"/>
</dbReference>
<dbReference type="GO" id="GO:0007156">
    <property type="term" value="P:homophilic cell adhesion via plasma membrane adhesion molecules"/>
    <property type="evidence" value="ECO:0007669"/>
    <property type="project" value="InterPro"/>
</dbReference>
<keyword evidence="7" id="KW-1133">Transmembrane helix</keyword>
<dbReference type="EnsemblMetazoa" id="CPIJ018226-RA">
    <property type="protein sequence ID" value="CPIJ018226-PA"/>
    <property type="gene ID" value="CPIJ018226"/>
</dbReference>
<dbReference type="Pfam" id="PF00028">
    <property type="entry name" value="Cadherin"/>
    <property type="match status" value="1"/>
</dbReference>
<dbReference type="PRINTS" id="PR00205">
    <property type="entry name" value="CADHERIN"/>
</dbReference>
<evidence type="ECO:0000256" key="3">
    <source>
        <dbReference type="ARBA" id="ARBA00022729"/>
    </source>
</evidence>
<dbReference type="GO" id="GO:0008104">
    <property type="term" value="P:intracellular protein localization"/>
    <property type="evidence" value="ECO:0007669"/>
    <property type="project" value="UniProtKB-ARBA"/>
</dbReference>
<dbReference type="GO" id="GO:0007163">
    <property type="term" value="P:establishment or maintenance of cell polarity"/>
    <property type="evidence" value="ECO:0007669"/>
    <property type="project" value="UniProtKB-ARBA"/>
</dbReference>
<feature type="compositionally biased region" description="Basic residues" evidence="10">
    <location>
        <begin position="1"/>
        <end position="11"/>
    </location>
</feature>
<accession>B0XFP9</accession>
<feature type="domain" description="Cadherin" evidence="11">
    <location>
        <begin position="314"/>
        <end position="422"/>
    </location>
</feature>
<feature type="region of interest" description="Disordered" evidence="10">
    <location>
        <begin position="91"/>
        <end position="112"/>
    </location>
</feature>
<evidence type="ECO:0000256" key="1">
    <source>
        <dbReference type="ARBA" id="ARBA00004251"/>
    </source>
</evidence>
<dbReference type="GO" id="GO:0005886">
    <property type="term" value="C:plasma membrane"/>
    <property type="evidence" value="ECO:0007669"/>
    <property type="project" value="UniProtKB-SubCell"/>
</dbReference>
<evidence type="ECO:0000256" key="9">
    <source>
        <dbReference type="PROSITE-ProRule" id="PRU00043"/>
    </source>
</evidence>
<dbReference type="HOGENOM" id="CLU_647696_0_0_1"/>
<keyword evidence="5 9" id="KW-0106">Calcium</keyword>
<dbReference type="GO" id="GO:0005509">
    <property type="term" value="F:calcium ion binding"/>
    <property type="evidence" value="ECO:0007669"/>
    <property type="project" value="UniProtKB-UniRule"/>
</dbReference>
<feature type="compositionally biased region" description="Basic and acidic residues" evidence="10">
    <location>
        <begin position="12"/>
        <end position="42"/>
    </location>
</feature>
<dbReference type="AlphaFoldDB" id="B0XFP9"/>
<evidence type="ECO:0000256" key="6">
    <source>
        <dbReference type="ARBA" id="ARBA00022889"/>
    </source>
</evidence>
<dbReference type="GO" id="GO:0005911">
    <property type="term" value="C:cell-cell junction"/>
    <property type="evidence" value="ECO:0007669"/>
    <property type="project" value="TreeGrafter"/>
</dbReference>
<dbReference type="InterPro" id="IPR015919">
    <property type="entry name" value="Cadherin-like_sf"/>
</dbReference>
<dbReference type="CDD" id="cd11304">
    <property type="entry name" value="Cadherin_repeat"/>
    <property type="match status" value="2"/>
</dbReference>
<proteinExistence type="predicted"/>
<dbReference type="KEGG" id="cqu:CpipJ_CPIJ018226"/>
<evidence type="ECO:0000256" key="5">
    <source>
        <dbReference type="ARBA" id="ARBA00022837"/>
    </source>
</evidence>
<reference evidence="12" key="1">
    <citation type="submission" date="2007-03" db="EMBL/GenBank/DDBJ databases">
        <title>Annotation of Culex pipiens quinquefasciatus.</title>
        <authorList>
            <consortium name="The Broad Institute Genome Sequencing Platform"/>
            <person name="Atkinson P.W."/>
            <person name="Hemingway J."/>
            <person name="Christensen B.M."/>
            <person name="Higgs S."/>
            <person name="Kodira C."/>
            <person name="Hannick L."/>
            <person name="Megy K."/>
            <person name="O'Leary S."/>
            <person name="Pearson M."/>
            <person name="Haas B.J."/>
            <person name="Mauceli E."/>
            <person name="Wortman J.R."/>
            <person name="Lee N.H."/>
            <person name="Guigo R."/>
            <person name="Stanke M."/>
            <person name="Alvarado L."/>
            <person name="Amedeo P."/>
            <person name="Antoine C.H."/>
            <person name="Arensburger P."/>
            <person name="Bidwell S.L."/>
            <person name="Crawford M."/>
            <person name="Camaro F."/>
            <person name="Devon K."/>
            <person name="Engels R."/>
            <person name="Hammond M."/>
            <person name="Howarth C."/>
            <person name="Koehrsen M."/>
            <person name="Lawson D."/>
            <person name="Montgomery P."/>
            <person name="Nene V."/>
            <person name="Nusbaum C."/>
            <person name="Puiu D."/>
            <person name="Romero-Severson J."/>
            <person name="Severson D.W."/>
            <person name="Shumway M."/>
            <person name="Sisk P."/>
            <person name="Stolte C."/>
            <person name="Zeng Q."/>
            <person name="Eisenstadt E."/>
            <person name="Fraser-Liggett C."/>
            <person name="Strausberg R."/>
            <person name="Galagan J."/>
            <person name="Birren B."/>
            <person name="Collins F.H."/>
        </authorList>
    </citation>
    <scope>NUCLEOTIDE SEQUENCE [LARGE SCALE GENOMIC DNA]</scope>
    <source>
        <strain evidence="12">JHB</strain>
    </source>
</reference>
<evidence type="ECO:0000256" key="8">
    <source>
        <dbReference type="ARBA" id="ARBA00023136"/>
    </source>
</evidence>
<dbReference type="Proteomes" id="UP000002320">
    <property type="component" value="Unassembled WGS sequence"/>
</dbReference>
<keyword evidence="6" id="KW-0130">Cell adhesion</keyword>
<gene>
    <name evidence="13" type="primary">6052161</name>
    <name evidence="12" type="ORF">CpipJ_CPIJ018226</name>
</gene>
<evidence type="ECO:0000313" key="14">
    <source>
        <dbReference type="Proteomes" id="UP000002320"/>
    </source>
</evidence>
<dbReference type="PANTHER" id="PTHR24025:SF31">
    <property type="entry name" value="NEURAL-CADHERIN"/>
    <property type="match status" value="1"/>
</dbReference>
<evidence type="ECO:0000256" key="10">
    <source>
        <dbReference type="SAM" id="MobiDB-lite"/>
    </source>
</evidence>
<dbReference type="VEuPathDB" id="VectorBase:CPIJ018226"/>
<name>B0XFP9_CULQU</name>
<reference evidence="13" key="2">
    <citation type="submission" date="2020-05" db="UniProtKB">
        <authorList>
            <consortium name="EnsemblMetazoa"/>
        </authorList>
    </citation>
    <scope>IDENTIFICATION</scope>
    <source>
        <strain evidence="13">JHB</strain>
    </source>
</reference>
<dbReference type="InParanoid" id="B0XFP9"/>
<dbReference type="FunFam" id="2.60.40.60:FF:000064">
    <property type="entry name" value="FAT atypical cadherin 1"/>
    <property type="match status" value="1"/>
</dbReference>
<keyword evidence="2" id="KW-0812">Transmembrane</keyword>
<feature type="region of interest" description="Disordered" evidence="10">
    <location>
        <begin position="1"/>
        <end position="58"/>
    </location>
</feature>
<keyword evidence="14" id="KW-1185">Reference proteome</keyword>
<comment type="subcellular location">
    <subcellularLocation>
        <location evidence="1">Cell membrane</location>
        <topology evidence="1">Single-pass type I membrane protein</topology>
    </subcellularLocation>
</comment>
<dbReference type="SMART" id="SM00112">
    <property type="entry name" value="CA"/>
    <property type="match status" value="2"/>
</dbReference>
<keyword evidence="8" id="KW-0472">Membrane</keyword>
<dbReference type="VEuPathDB" id="VectorBase:CQUJHB007924"/>
<feature type="domain" description="Cadherin" evidence="11">
    <location>
        <begin position="192"/>
        <end position="313"/>
    </location>
</feature>
<protein>
    <submittedName>
        <fullName evidence="12 13">Cadherin</fullName>
    </submittedName>
</protein>
<evidence type="ECO:0000259" key="11">
    <source>
        <dbReference type="PROSITE" id="PS50268"/>
    </source>
</evidence>
<keyword evidence="4" id="KW-0677">Repeat</keyword>
<dbReference type="OrthoDB" id="6252479at2759"/>
<sequence>MTPRNKGSKNKRIQEPKITIARDSKSPRFQEPKTPRAQDFKCPRLQAPKAPSAQDVLKTIGTKESKITRLQEPKTPRAQAFKCPRFQVLKNPSAQAPGTKEYKSPRFQEPKTPRAQDFKIPKLKLKMVPGVAGGVSRARLLMVVRSVVLAGLITRALGDPAPVPNAHDGGILHQQQDDPTGVLPDKYVFQFAHALYNVSIPENSVGKTYAVQPPNEDRLGIYVTPELDVKYKIVSGDKDKFFKAEERLVGDFAFLAIRLRTSNVVLNREKGDSYRLEVKATATKREGKSRISLEADTTIDVRVLDTNDLSPLFYPTEYSVTISEDTPLHKSILRVIAEDADLGLNGEIYYSILDETEQFAVHPTTGVITLTRPLKFTDRSLHELTVTASDRGIGSGSGRNQASKARVKIKIRQVGGLTCFAFLT</sequence>
<evidence type="ECO:0000256" key="2">
    <source>
        <dbReference type="ARBA" id="ARBA00022692"/>
    </source>
</evidence>
<organism>
    <name type="scientific">Culex quinquefasciatus</name>
    <name type="common">Southern house mosquito</name>
    <name type="synonym">Culex pungens</name>
    <dbReference type="NCBI Taxonomy" id="7176"/>
    <lineage>
        <taxon>Eukaryota</taxon>
        <taxon>Metazoa</taxon>
        <taxon>Ecdysozoa</taxon>
        <taxon>Arthropoda</taxon>
        <taxon>Hexapoda</taxon>
        <taxon>Insecta</taxon>
        <taxon>Pterygota</taxon>
        <taxon>Neoptera</taxon>
        <taxon>Endopterygota</taxon>
        <taxon>Diptera</taxon>
        <taxon>Nematocera</taxon>
        <taxon>Culicoidea</taxon>
        <taxon>Culicidae</taxon>
        <taxon>Culicinae</taxon>
        <taxon>Culicini</taxon>
        <taxon>Culex</taxon>
        <taxon>Culex</taxon>
    </lineage>
</organism>
<dbReference type="EMBL" id="DS232949">
    <property type="protein sequence ID" value="EDS26930.1"/>
    <property type="molecule type" value="Genomic_DNA"/>
</dbReference>
<feature type="compositionally biased region" description="Basic and acidic residues" evidence="10">
    <location>
        <begin position="100"/>
        <end position="112"/>
    </location>
</feature>
<evidence type="ECO:0000313" key="12">
    <source>
        <dbReference type="EMBL" id="EDS26930.1"/>
    </source>
</evidence>